<protein>
    <submittedName>
        <fullName evidence="2">Carbohydrate binding protein, cbp35A</fullName>
    </submittedName>
</protein>
<evidence type="ECO:0000313" key="2">
    <source>
        <dbReference type="EMBL" id="BCX46888.1"/>
    </source>
</evidence>
<gene>
    <name evidence="2" type="ORF">HAHE_07960</name>
</gene>
<dbReference type="PANTHER" id="PTHR37467:SF1">
    <property type="entry name" value="EXPORTED CALCIUM-BINDING GLYCOPROTEIN"/>
    <property type="match status" value="1"/>
</dbReference>
<feature type="compositionally biased region" description="Acidic residues" evidence="1">
    <location>
        <begin position="266"/>
        <end position="280"/>
    </location>
</feature>
<feature type="compositionally biased region" description="Acidic residues" evidence="1">
    <location>
        <begin position="775"/>
        <end position="785"/>
    </location>
</feature>
<feature type="compositionally biased region" description="Polar residues" evidence="1">
    <location>
        <begin position="955"/>
        <end position="967"/>
    </location>
</feature>
<dbReference type="PANTHER" id="PTHR37467">
    <property type="entry name" value="EXPORTED CALCIUM-BINDING GLYCOPROTEIN-RELATED"/>
    <property type="match status" value="1"/>
</dbReference>
<reference evidence="2 3" key="1">
    <citation type="submission" date="2021-06" db="EMBL/GenBank/DDBJ databases">
        <title>Complete genome of Haloferula helveola possessing various polysaccharide degrading enzymes.</title>
        <authorList>
            <person name="Takami H."/>
            <person name="Huang C."/>
            <person name="Hamasaki K."/>
        </authorList>
    </citation>
    <scope>NUCLEOTIDE SEQUENCE [LARGE SCALE GENOMIC DNA]</scope>
    <source>
        <strain evidence="2 3">CN-1</strain>
    </source>
</reference>
<dbReference type="Proteomes" id="UP001374893">
    <property type="component" value="Chromosome"/>
</dbReference>
<dbReference type="InterPro" id="IPR053180">
    <property type="entry name" value="Ca-binding_acidic-repeat"/>
</dbReference>
<feature type="region of interest" description="Disordered" evidence="1">
    <location>
        <begin position="726"/>
        <end position="969"/>
    </location>
</feature>
<keyword evidence="3" id="KW-1185">Reference proteome</keyword>
<feature type="compositionally biased region" description="Acidic residues" evidence="1">
    <location>
        <begin position="871"/>
        <end position="883"/>
    </location>
</feature>
<feature type="compositionally biased region" description="Acidic residues" evidence="1">
    <location>
        <begin position="739"/>
        <end position="755"/>
    </location>
</feature>
<feature type="compositionally biased region" description="Acidic residues" evidence="1">
    <location>
        <begin position="300"/>
        <end position="310"/>
    </location>
</feature>
<sequence length="1272" mass="133867">MAVTLSASAQWALVDNFEIGFTPGNDVNGTSGWTTPTAGRAFADSDPASSGRGTVVRFATGATAALYKSLGVTNTIPDGTTGTLFFEVYLANGGGSNMNGGMTIDAAPTTFGNFSPQFRLNGQEISPRDGGGFVDTGLFVDQGAWFKVWIVANSTTDQMDAYVECVSGGFGQQQVANDFGFRKAAGTAIQNALFLQSSANQTYYLDNVYIDNSGENLSDPTDSDSDGMDDFFEVTYFGDLSRDGTLDFDSDNLTDLEEYQNKTEPDNDDTDGDTLLDGDELAGTSNSFDGTPTDPRDPDSDGDGVDDFEENGSLNGEFANAATDPNDPDTDGDGLSDSFELANNNSGTALDPNDDGSGDPTQAPGGDRDGDTLSNIDELNGVLSGVQTRADLSDTDGDGYDDNVENNTGSWTSVTATGTNPVLVDSDADSIPDGNENPDLTFQGAGVFPNNSDPNLVDSDLDSVTDLVEIEEGNDPSLNTDTPVGAVGFRLIESFESGYIAGQTLDGLNGWSIEKPASVTVDNDPAASGRGLVGVASPDGEYDIENALRGYQIPEGQVGTIYFEAYIPGGSANINLGASSESTPSSYGSYSPQFRITAADLFPRNGGGFTDTGFDARVGQWMKVWLVVDNATDTSDMYVLSPEGELGQVQIADDYGFRVASPTALLTFFAVQAGGQTFYFDNVHIDPNGQNLVDPNDTDLDGMDDAWEMVNFGDLSRDGTLDLDSDNLTDLGEYQNETDPNDPDSDLDTLLDGDEVAGTSNSFDGAPTDPLAADSDGDGVDDFEENGSLNTAFANAPTDPNAADTDGDAIPDDYELANNTPGTALDPNDDGSTDPTQAASADRDGDNTIPANPTSNLDEFLANPQTRADLADTDADGLNDGQEDNFGSWFSIDATGTDPTNPDTDGDGILDGDENFDLASFPGQGVFPTNSDPNLADTDGDSFPDDREVADGSDPNDNSDTPAQPSGFQLVENFEGPGMVIGNTFDGVNGWTANQPGVLVADEPIAGGDQIGSIESFDGSGSYAVFKSLSDLDLQVLGDGVNSTGTLFFQLYCTTDQVNHSVGLSDVDSPTTFSDFETQAVVFNGEIIRARDAAAFDDVGAYAAGEWYNVWIVANNATDEMTLYWETPVGETGQVQLQDGTLDGVFSFRNGTTEALRTLLIVSADGAGNNQPIYIDNIYIDPTAENLTTPAAAKPALGEFKVTSVIRNGLGDLEITFSPGGAGYILTSSPDLQAAFTEEAAATYDNIDTFTVPKAFLDANPDKYFFRVEDTP</sequence>
<organism evidence="2 3">
    <name type="scientific">Haloferula helveola</name>
    <dbReference type="NCBI Taxonomy" id="490095"/>
    <lineage>
        <taxon>Bacteria</taxon>
        <taxon>Pseudomonadati</taxon>
        <taxon>Verrucomicrobiota</taxon>
        <taxon>Verrucomicrobiia</taxon>
        <taxon>Verrucomicrobiales</taxon>
        <taxon>Verrucomicrobiaceae</taxon>
        <taxon>Haloferula</taxon>
    </lineage>
</organism>
<evidence type="ECO:0000313" key="3">
    <source>
        <dbReference type="Proteomes" id="UP001374893"/>
    </source>
</evidence>
<dbReference type="EMBL" id="AP024702">
    <property type="protein sequence ID" value="BCX46888.1"/>
    <property type="molecule type" value="Genomic_DNA"/>
</dbReference>
<accession>A0ABN6H1K8</accession>
<feature type="compositionally biased region" description="Low complexity" evidence="1">
    <location>
        <begin position="281"/>
        <end position="293"/>
    </location>
</feature>
<name>A0ABN6H1K8_9BACT</name>
<feature type="compositionally biased region" description="Acidic residues" evidence="1">
    <location>
        <begin position="904"/>
        <end position="916"/>
    </location>
</feature>
<proteinExistence type="predicted"/>
<evidence type="ECO:0000256" key="1">
    <source>
        <dbReference type="SAM" id="MobiDB-lite"/>
    </source>
</evidence>
<feature type="compositionally biased region" description="Acidic residues" evidence="1">
    <location>
        <begin position="805"/>
        <end position="815"/>
    </location>
</feature>
<feature type="region of interest" description="Disordered" evidence="1">
    <location>
        <begin position="258"/>
        <end position="376"/>
    </location>
</feature>